<evidence type="ECO:0000256" key="6">
    <source>
        <dbReference type="SAM" id="MobiDB-lite"/>
    </source>
</evidence>
<keyword evidence="2 5" id="KW-0819">tRNA processing</keyword>
<keyword evidence="1 5" id="KW-0963">Cytoplasm</keyword>
<accession>A0A182NM30</accession>
<dbReference type="GO" id="GO:0008479">
    <property type="term" value="F:tRNA-guanosine(34) queuine transglycosylase activity"/>
    <property type="evidence" value="ECO:0007669"/>
    <property type="project" value="UniProtKB-UniRule"/>
</dbReference>
<comment type="cofactor">
    <cofactor evidence="5">
        <name>Zn(2+)</name>
        <dbReference type="ChEBI" id="CHEBI:29105"/>
    </cofactor>
    <text evidence="5">Binds 1 zinc ion per subunit.</text>
</comment>
<dbReference type="PANTHER" id="PTHR46064">
    <property type="entry name" value="QUEUINE TRNA-RIBOSYLTRANSFERASE ACCESSORY SUBUNIT 2"/>
    <property type="match status" value="1"/>
</dbReference>
<dbReference type="NCBIfam" id="TIGR00449">
    <property type="entry name" value="tgt_general"/>
    <property type="match status" value="1"/>
</dbReference>
<feature type="binding site" evidence="5">
    <location>
        <position position="365"/>
    </location>
    <ligand>
        <name>Zn(2+)</name>
        <dbReference type="ChEBI" id="CHEBI:29105"/>
    </ligand>
</feature>
<protein>
    <recommendedName>
        <fullName evidence="5">Queuine tRNA-ribosyltransferase accessory subunit 2</fullName>
    </recommendedName>
    <alternativeName>
        <fullName evidence="5">Queuine tRNA-ribosyltransferase domain-containing protein 1</fullName>
    </alternativeName>
</protein>
<dbReference type="GO" id="GO:0046872">
    <property type="term" value="F:metal ion binding"/>
    <property type="evidence" value="ECO:0007669"/>
    <property type="project" value="UniProtKB-KW"/>
</dbReference>
<feature type="binding site" evidence="5">
    <location>
        <position position="391"/>
    </location>
    <ligand>
        <name>Zn(2+)</name>
        <dbReference type="ChEBI" id="CHEBI:29105"/>
    </ligand>
</feature>
<dbReference type="GO" id="GO:0005737">
    <property type="term" value="C:cytoplasm"/>
    <property type="evidence" value="ECO:0007669"/>
    <property type="project" value="UniProtKB-SubCell"/>
</dbReference>
<dbReference type="HAMAP" id="MF_03043">
    <property type="entry name" value="QTRT2"/>
    <property type="match status" value="1"/>
</dbReference>
<dbReference type="STRING" id="7168.A0A182NM30"/>
<dbReference type="PANTHER" id="PTHR46064:SF1">
    <property type="entry name" value="QUEUINE TRNA-RIBOSYLTRANSFERASE ACCESSORY SUBUNIT 2"/>
    <property type="match status" value="1"/>
</dbReference>
<dbReference type="InterPro" id="IPR028592">
    <property type="entry name" value="QTRTD1"/>
</dbReference>
<dbReference type="Gene3D" id="3.20.20.105">
    <property type="entry name" value="Queuine tRNA-ribosyltransferase-like"/>
    <property type="match status" value="1"/>
</dbReference>
<evidence type="ECO:0000313" key="9">
    <source>
        <dbReference type="Proteomes" id="UP000075884"/>
    </source>
</evidence>
<reference evidence="8" key="2">
    <citation type="submission" date="2020-05" db="UniProtKB">
        <authorList>
            <consortium name="EnsemblMetazoa"/>
        </authorList>
    </citation>
    <scope>IDENTIFICATION</scope>
    <source>
        <strain evidence="8">WRAIR2</strain>
    </source>
</reference>
<comment type="function">
    <text evidence="5">Non-catalytic subunit of the queuine tRNA-ribosyltransferase (TGT) that catalyzes the base-exchange of a guanine (G) residue with queuine (Q) at position 34 (anticodon wobble position) in tRNAs with GU(N) anticodons (tRNA-Asp, -Asn, -His and -Tyr), resulting in the hypermodified nucleoside queuosine (7-(((4,5-cis-dihydroxy-2-cyclopenten-1-yl)amino)methyl)-7-deazaguanosine).</text>
</comment>
<dbReference type="AlphaFoldDB" id="A0A182NM30"/>
<feature type="region of interest" description="Disordered" evidence="6">
    <location>
        <begin position="437"/>
        <end position="467"/>
    </location>
</feature>
<evidence type="ECO:0000256" key="4">
    <source>
        <dbReference type="ARBA" id="ARBA00022833"/>
    </source>
</evidence>
<organism evidence="8 9">
    <name type="scientific">Anopheles dirus</name>
    <dbReference type="NCBI Taxonomy" id="7168"/>
    <lineage>
        <taxon>Eukaryota</taxon>
        <taxon>Metazoa</taxon>
        <taxon>Ecdysozoa</taxon>
        <taxon>Arthropoda</taxon>
        <taxon>Hexapoda</taxon>
        <taxon>Insecta</taxon>
        <taxon>Pterygota</taxon>
        <taxon>Neoptera</taxon>
        <taxon>Endopterygota</taxon>
        <taxon>Diptera</taxon>
        <taxon>Nematocera</taxon>
        <taxon>Culicoidea</taxon>
        <taxon>Culicidae</taxon>
        <taxon>Anophelinae</taxon>
        <taxon>Anopheles</taxon>
    </lineage>
</organism>
<keyword evidence="4 5" id="KW-0862">Zinc</keyword>
<name>A0A182NM30_9DIPT</name>
<reference evidence="9" key="1">
    <citation type="submission" date="2013-03" db="EMBL/GenBank/DDBJ databases">
        <title>The Genome Sequence of Anopheles dirus WRAIR2.</title>
        <authorList>
            <consortium name="The Broad Institute Genomics Platform"/>
            <person name="Neafsey D.E."/>
            <person name="Walton C."/>
            <person name="Walker B."/>
            <person name="Young S.K."/>
            <person name="Zeng Q."/>
            <person name="Gargeya S."/>
            <person name="Fitzgerald M."/>
            <person name="Haas B."/>
            <person name="Abouelleil A."/>
            <person name="Allen A.W."/>
            <person name="Alvarado L."/>
            <person name="Arachchi H.M."/>
            <person name="Berlin A.M."/>
            <person name="Chapman S.B."/>
            <person name="Gainer-Dewar J."/>
            <person name="Goldberg J."/>
            <person name="Griggs A."/>
            <person name="Gujja S."/>
            <person name="Hansen M."/>
            <person name="Howarth C."/>
            <person name="Imamovic A."/>
            <person name="Ireland A."/>
            <person name="Larimer J."/>
            <person name="McCowan C."/>
            <person name="Murphy C."/>
            <person name="Pearson M."/>
            <person name="Poon T.W."/>
            <person name="Priest M."/>
            <person name="Roberts A."/>
            <person name="Saif S."/>
            <person name="Shea T."/>
            <person name="Sisk P."/>
            <person name="Sykes S."/>
            <person name="Wortman J."/>
            <person name="Nusbaum C."/>
            <person name="Birren B."/>
        </authorList>
    </citation>
    <scope>NUCLEOTIDE SEQUENCE [LARGE SCALE GENOMIC DNA]</scope>
    <source>
        <strain evidence="9">WRAIR2</strain>
    </source>
</reference>
<feature type="binding site" evidence="5">
    <location>
        <position position="362"/>
    </location>
    <ligand>
        <name>Zn(2+)</name>
        <dbReference type="ChEBI" id="CHEBI:29105"/>
    </ligand>
</feature>
<evidence type="ECO:0000256" key="2">
    <source>
        <dbReference type="ARBA" id="ARBA00022694"/>
    </source>
</evidence>
<evidence type="ECO:0000313" key="8">
    <source>
        <dbReference type="EnsemblMetazoa" id="ADIR008712-PA"/>
    </source>
</evidence>
<dbReference type="VEuPathDB" id="VectorBase:ADIR008712"/>
<evidence type="ECO:0000259" key="7">
    <source>
        <dbReference type="Pfam" id="PF01702"/>
    </source>
</evidence>
<feature type="compositionally biased region" description="Basic and acidic residues" evidence="6">
    <location>
        <begin position="445"/>
        <end position="467"/>
    </location>
</feature>
<dbReference type="Proteomes" id="UP000075884">
    <property type="component" value="Unassembled WGS sequence"/>
</dbReference>
<sequence>QFVKNCTKAVQKQPASSKQKPLPAARCCLHEMKFTLGTVTKCSGRLGALGGLDRLPALSLDTPAIIFHTKGGSIPHLSKEAMQHVATSDPTFLHLSISNTLHMHEAVKASRITIAEFIAQNNSVTMLFPRDPSESPIPGVPERESLPIYTRYGRRNITLTEYMEAVEAFRPDAYAPLYDGDTDGGSSKKREQKSLDRTEKFVEQCLEWHRKSEALQACSLIGPVVGGYNEKLREKSVEFLHKAEASFAGYLIDGLHMNGASVASLDGKAAVPIVASVCKQLPEEKVRFCFGAYNPSLVLDLVAAGVDVFDTSFVYVKAAQEHRALAFSFDVKAKPDDHTTELDTTDAQLAEDFGPLVAGCACYTCRKHSRAYVHHLHNTREMLGPILIMIHNLHHYLEYFKAIRQHVADDTLPELREHLASQKSLPPYVPKEDKIAVPAAVAQKDSTEASEEKEQLPDDMQSKKQRA</sequence>
<keyword evidence="9" id="KW-1185">Reference proteome</keyword>
<proteinExistence type="inferred from homology"/>
<keyword evidence="3 5" id="KW-0479">Metal-binding</keyword>
<dbReference type="Pfam" id="PF01702">
    <property type="entry name" value="TGT"/>
    <property type="match status" value="1"/>
</dbReference>
<comment type="similarity">
    <text evidence="5">Belongs to the queuine tRNA-ribosyltransferase family. QTRT2 subfamily.</text>
</comment>
<evidence type="ECO:0000256" key="5">
    <source>
        <dbReference type="HAMAP-Rule" id="MF_03043"/>
    </source>
</evidence>
<comment type="subcellular location">
    <subcellularLocation>
        <location evidence="5">Cytoplasm</location>
    </subcellularLocation>
</comment>
<dbReference type="EnsemblMetazoa" id="ADIR008712-RA">
    <property type="protein sequence ID" value="ADIR008712-PA"/>
    <property type="gene ID" value="ADIR008712"/>
</dbReference>
<dbReference type="GO" id="GO:0006400">
    <property type="term" value="P:tRNA modification"/>
    <property type="evidence" value="ECO:0007669"/>
    <property type="project" value="InterPro"/>
</dbReference>
<feature type="domain" description="tRNA-guanine(15) transglycosylase-like" evidence="7">
    <location>
        <begin position="54"/>
        <end position="422"/>
    </location>
</feature>
<dbReference type="InterPro" id="IPR002616">
    <property type="entry name" value="tRNA_ribo_trans-like"/>
</dbReference>
<dbReference type="SUPFAM" id="SSF51713">
    <property type="entry name" value="tRNA-guanine transglycosylase"/>
    <property type="match status" value="1"/>
</dbReference>
<evidence type="ECO:0000256" key="3">
    <source>
        <dbReference type="ARBA" id="ARBA00022723"/>
    </source>
</evidence>
<evidence type="ECO:0000256" key="1">
    <source>
        <dbReference type="ARBA" id="ARBA00022490"/>
    </source>
</evidence>
<dbReference type="InterPro" id="IPR036511">
    <property type="entry name" value="TGT-like_sf"/>
</dbReference>
<dbReference type="InterPro" id="IPR050852">
    <property type="entry name" value="Queuine_tRNA-ribosyltrfase"/>
</dbReference>
<comment type="subunit">
    <text evidence="5">Heterodimer of a catalytic subunit and an accessory subunit.</text>
</comment>
<feature type="binding site" evidence="5">
    <location>
        <position position="360"/>
    </location>
    <ligand>
        <name>Zn(2+)</name>
        <dbReference type="ChEBI" id="CHEBI:29105"/>
    </ligand>
</feature>